<evidence type="ECO:0000313" key="2">
    <source>
        <dbReference type="EMBL" id="QKU34498.1"/>
    </source>
</evidence>
<proteinExistence type="predicted"/>
<reference evidence="2" key="1">
    <citation type="submission" date="2017-06" db="EMBL/GenBank/DDBJ databases">
        <authorList>
            <person name="Assis F.L."/>
            <person name="Abrahao J.S."/>
            <person name="Silva L."/>
            <person name="Khalil J.B."/>
            <person name="Rodrigues R."/>
            <person name="Silva L.S."/>
            <person name="Boratto P."/>
            <person name="Andrade M."/>
            <person name="Kroon E.G."/>
            <person name="Ribeiro B."/>
            <person name="Bergier I."/>
            <person name="Seligmann H."/>
            <person name="Ghigo E."/>
            <person name="Colson P."/>
            <person name="Levasseur A."/>
            <person name="Raoult D."/>
            <person name="Scola B.L."/>
        </authorList>
    </citation>
    <scope>NUCLEOTIDE SEQUENCE</scope>
    <source>
        <strain evidence="2">Deep ocean</strain>
    </source>
</reference>
<dbReference type="KEGG" id="vg:80517823"/>
<protein>
    <submittedName>
        <fullName evidence="2">Membrane protein</fullName>
    </submittedName>
</protein>
<dbReference type="InterPro" id="IPR045641">
    <property type="entry name" value="SrpI-like"/>
</dbReference>
<organism evidence="2">
    <name type="scientific">Tupanvirus deep ocean</name>
    <dbReference type="NCBI Taxonomy" id="2126984"/>
    <lineage>
        <taxon>Viruses</taxon>
        <taxon>Varidnaviria</taxon>
        <taxon>Bamfordvirae</taxon>
        <taxon>Nucleocytoviricota</taxon>
        <taxon>Megaviricetes</taxon>
        <taxon>Imitervirales</taxon>
        <taxon>Mimiviridae</taxon>
        <taxon>Megamimivirinae</taxon>
        <taxon>Tupanvirus</taxon>
        <taxon>Tupanvirus altamarinense</taxon>
    </lineage>
</organism>
<dbReference type="Pfam" id="PF19307">
    <property type="entry name" value="SrpI-like"/>
    <property type="match status" value="1"/>
</dbReference>
<feature type="domain" description="Type 2A encapsulin shell protein SrpI-like" evidence="1">
    <location>
        <begin position="67"/>
        <end position="287"/>
    </location>
</feature>
<name>A0A6N1NRT6_9VIRU</name>
<reference evidence="2" key="2">
    <citation type="journal article" date="2018" name="Nat. Commun.">
        <title>Tailed giant Tupanvirus possesses the most complete translational apparatus of the known virosphere.</title>
        <authorList>
            <person name="Abrahao J."/>
            <person name="Silva L."/>
            <person name="Silva L.S."/>
            <person name="Khalil J.Y.B."/>
            <person name="Rodrigues R."/>
            <person name="Arantes T."/>
            <person name="Assis F."/>
            <person name="Boratto P."/>
            <person name="Andrade M."/>
            <person name="Kroon E.G."/>
            <person name="Ribeiro B."/>
            <person name="Bergier I."/>
            <person name="Seligmann H."/>
            <person name="Ghigo E."/>
            <person name="Colson P."/>
            <person name="Levasseur A."/>
            <person name="Kroemer G."/>
            <person name="Raoult D."/>
            <person name="La Scola B."/>
        </authorList>
    </citation>
    <scope>NUCLEOTIDE SEQUENCE [LARGE SCALE GENOMIC DNA]</scope>
    <source>
        <strain evidence="2">Deep ocean</strain>
    </source>
</reference>
<dbReference type="GeneID" id="80517823"/>
<dbReference type="RefSeq" id="YP_010781132.1">
    <property type="nucleotide sequence ID" value="NC_075038.1"/>
</dbReference>
<sequence length="294" mass="33609">MSNNAGMLHTKDAKLLAEINKTEPIWEESTPRWLLKLIQKRGIENTTFRINKVNSINKVRIDGHEYGSQTLDNIDYHNHPAEIEIVPIETIVKIPSKVYDVLNYPHNQMNQQIRLTIENIYEQQEKFFINNSQTGLITYCTKNDRAKEYEIPISPNMLDDLLGMVWNRPTFYLMHPAALVDFCKACNSQSLNTGSMELFGYQFVTWRGLPIITSDKIPYEKGTRTFAFLIRSGENDMGVVQLYNITPTKSGYPGVFVETSMTDNLGSVNTRVTLYTNIAVLSKEAIACAIWIVE</sequence>
<evidence type="ECO:0000259" key="1">
    <source>
        <dbReference type="Pfam" id="PF19307"/>
    </source>
</evidence>
<accession>A0A6N1NRT6</accession>
<dbReference type="EMBL" id="MF405918">
    <property type="protein sequence ID" value="QKU34498.1"/>
    <property type="molecule type" value="Genomic_DNA"/>
</dbReference>